<evidence type="ECO:0000259" key="7">
    <source>
        <dbReference type="Pfam" id="PF02601"/>
    </source>
</evidence>
<dbReference type="PANTHER" id="PTHR30008">
    <property type="entry name" value="EXODEOXYRIBONUCLEASE 7 LARGE SUBUNIT"/>
    <property type="match status" value="1"/>
</dbReference>
<reference evidence="9 10" key="1">
    <citation type="submission" date="2005-11" db="EMBL/GenBank/DDBJ databases">
        <title>The complete genome sequence of Lawsonia intracellularis: the causative agent of proliferative enteropathy.</title>
        <authorList>
            <person name="Kaur K."/>
            <person name="Zhang Q."/>
            <person name="Beckler D."/>
            <person name="Munir S."/>
            <person name="Li L."/>
            <person name="Kinsley K."/>
            <person name="Herron L."/>
            <person name="Peterson A."/>
            <person name="May B."/>
            <person name="Singh S."/>
            <person name="Gebhart C."/>
            <person name="Kapur V."/>
        </authorList>
    </citation>
    <scope>NUCLEOTIDE SEQUENCE [LARGE SCALE GENOMIC DNA]</scope>
    <source>
        <strain evidence="9 10">PHE/MN1-00</strain>
    </source>
</reference>
<comment type="function">
    <text evidence="5">Bidirectionally degrades single-stranded DNA into large acid-insoluble oligonucleotides, which are then degraded further into small acid-soluble oligonucleotides.</text>
</comment>
<dbReference type="GO" id="GO:0006308">
    <property type="term" value="P:DNA catabolic process"/>
    <property type="evidence" value="ECO:0007669"/>
    <property type="project" value="UniProtKB-UniRule"/>
</dbReference>
<feature type="domain" description="Exonuclease VII large subunit C-terminal" evidence="7">
    <location>
        <begin position="140"/>
        <end position="475"/>
    </location>
</feature>
<dbReference type="Pfam" id="PF13742">
    <property type="entry name" value="tRNA_anti_2"/>
    <property type="match status" value="1"/>
</dbReference>
<evidence type="ECO:0000256" key="6">
    <source>
        <dbReference type="RuleBase" id="RU004355"/>
    </source>
</evidence>
<evidence type="ECO:0000259" key="8">
    <source>
        <dbReference type="Pfam" id="PF13742"/>
    </source>
</evidence>
<feature type="domain" description="OB-fold nucleic acid binding" evidence="8">
    <location>
        <begin position="5"/>
        <end position="114"/>
    </location>
</feature>
<dbReference type="NCBIfam" id="TIGR00237">
    <property type="entry name" value="xseA"/>
    <property type="match status" value="1"/>
</dbReference>
<name>Q1MRB6_LAWIP</name>
<dbReference type="AlphaFoldDB" id="Q1MRB6"/>
<comment type="subcellular location">
    <subcellularLocation>
        <location evidence="5 6">Cytoplasm</location>
    </subcellularLocation>
</comment>
<dbReference type="KEGG" id="lip:LI0405"/>
<dbReference type="InterPro" id="IPR003753">
    <property type="entry name" value="Exonuc_VII_L"/>
</dbReference>
<dbReference type="Proteomes" id="UP000002430">
    <property type="component" value="Chromosome"/>
</dbReference>
<dbReference type="InterPro" id="IPR020579">
    <property type="entry name" value="Exonuc_VII_lsu_C"/>
</dbReference>
<proteinExistence type="inferred from homology"/>
<dbReference type="GO" id="GO:0009318">
    <property type="term" value="C:exodeoxyribonuclease VII complex"/>
    <property type="evidence" value="ECO:0007669"/>
    <property type="project" value="UniProtKB-UniRule"/>
</dbReference>
<evidence type="ECO:0000256" key="4">
    <source>
        <dbReference type="ARBA" id="ARBA00022839"/>
    </source>
</evidence>
<dbReference type="EC" id="3.1.11.6" evidence="5"/>
<dbReference type="RefSeq" id="WP_011526490.1">
    <property type="nucleotide sequence ID" value="NC_008011.1"/>
</dbReference>
<dbReference type="GO" id="GO:0005737">
    <property type="term" value="C:cytoplasm"/>
    <property type="evidence" value="ECO:0007669"/>
    <property type="project" value="UniProtKB-SubCell"/>
</dbReference>
<dbReference type="OrthoDB" id="9802795at2"/>
<comment type="subunit">
    <text evidence="5">Heterooligomer composed of large and small subunits.</text>
</comment>
<organism evidence="9 10">
    <name type="scientific">Lawsonia intracellularis (strain PHE/MN1-00)</name>
    <dbReference type="NCBI Taxonomy" id="363253"/>
    <lineage>
        <taxon>Bacteria</taxon>
        <taxon>Pseudomonadati</taxon>
        <taxon>Thermodesulfobacteriota</taxon>
        <taxon>Desulfovibrionia</taxon>
        <taxon>Desulfovibrionales</taxon>
        <taxon>Desulfovibrionaceae</taxon>
        <taxon>Lawsonia</taxon>
    </lineage>
</organism>
<dbReference type="PANTHER" id="PTHR30008:SF0">
    <property type="entry name" value="EXODEOXYRIBONUCLEASE 7 LARGE SUBUNIT"/>
    <property type="match status" value="1"/>
</dbReference>
<evidence type="ECO:0000256" key="1">
    <source>
        <dbReference type="ARBA" id="ARBA00022490"/>
    </source>
</evidence>
<dbReference type="EMBL" id="AM180252">
    <property type="protein sequence ID" value="CAJ54460.1"/>
    <property type="molecule type" value="Genomic_DNA"/>
</dbReference>
<gene>
    <name evidence="5 9" type="primary">xseA</name>
    <name evidence="9" type="ordered locus">LI0405</name>
</gene>
<keyword evidence="2 5" id="KW-0540">Nuclease</keyword>
<dbReference type="GO" id="GO:0003676">
    <property type="term" value="F:nucleic acid binding"/>
    <property type="evidence" value="ECO:0007669"/>
    <property type="project" value="InterPro"/>
</dbReference>
<dbReference type="CDD" id="cd04489">
    <property type="entry name" value="ExoVII_LU_OBF"/>
    <property type="match status" value="1"/>
</dbReference>
<dbReference type="eggNOG" id="COG1570">
    <property type="taxonomic scope" value="Bacteria"/>
</dbReference>
<dbReference type="STRING" id="363253.LI0405"/>
<evidence type="ECO:0000256" key="5">
    <source>
        <dbReference type="HAMAP-Rule" id="MF_00378"/>
    </source>
</evidence>
<dbReference type="Pfam" id="PF02601">
    <property type="entry name" value="Exonuc_VII_L"/>
    <property type="match status" value="1"/>
</dbReference>
<evidence type="ECO:0000313" key="10">
    <source>
        <dbReference type="Proteomes" id="UP000002430"/>
    </source>
</evidence>
<protein>
    <recommendedName>
        <fullName evidence="5">Exodeoxyribonuclease 7 large subunit</fullName>
        <ecNumber evidence="5">3.1.11.6</ecNumber>
    </recommendedName>
    <alternativeName>
        <fullName evidence="5">Exodeoxyribonuclease VII large subunit</fullName>
        <shortName evidence="5">Exonuclease VII large subunit</shortName>
    </alternativeName>
</protein>
<evidence type="ECO:0000313" key="9">
    <source>
        <dbReference type="EMBL" id="CAJ54460.1"/>
    </source>
</evidence>
<accession>Q1MRB6</accession>
<dbReference type="InterPro" id="IPR025824">
    <property type="entry name" value="OB-fold_nuc-bd_dom"/>
</dbReference>
<keyword evidence="1 5" id="KW-0963">Cytoplasm</keyword>
<dbReference type="HOGENOM" id="CLU_023625_2_0_7"/>
<dbReference type="HAMAP" id="MF_00378">
    <property type="entry name" value="Exonuc_7_L"/>
    <property type="match status" value="1"/>
</dbReference>
<keyword evidence="3 5" id="KW-0378">Hydrolase</keyword>
<dbReference type="GO" id="GO:0008855">
    <property type="term" value="F:exodeoxyribonuclease VII activity"/>
    <property type="evidence" value="ECO:0007669"/>
    <property type="project" value="UniProtKB-UniRule"/>
</dbReference>
<comment type="catalytic activity">
    <reaction evidence="5 6">
        <text>Exonucleolytic cleavage in either 5'- to 3'- or 3'- to 5'-direction to yield nucleoside 5'-phosphates.</text>
        <dbReference type="EC" id="3.1.11.6"/>
    </reaction>
</comment>
<evidence type="ECO:0000256" key="2">
    <source>
        <dbReference type="ARBA" id="ARBA00022722"/>
    </source>
</evidence>
<keyword evidence="10" id="KW-1185">Reference proteome</keyword>
<sequence length="480" mass="55057">MAEILSVQELTYKIKYAVETLLPYVWVKGEVTNYSCPTSGHIYFSLKDNESYLHCVWFNSMQRETETFDPLTGEVFQNGPRLSLAKTITNGQKIICAGTIGVYPPKGGYQLLVDFAQSEGVGEWYSALEKRKNELQQQGYFDLSRKQIIPHNPKKIVVITSPAGAAIQDFLRIAKERGTEKYIRIYPVTVQGEESIHQIAQAIHTENNSNWAEVIVLIRGGGASQDLMVFNDQQLIDAIYTSKIPILAGIGHESDISFAELTADLRAATPSHAAQLLWSERTQLKQQVHDMEIALTKAAHFQLQKIQYVFNKLNTTLQWLSPLKKLERNELQLNSIYEKLNAIFNYKLKLKNLDLIQYTQLPSYSIVKKISYYKEQLSFLQRKLYRYIHSILLTKKQNTNNNKQLLINNFFQKYQQLLYNYEKLHVTLKMLNPHLLLKRGYALIYLPNGQILHSIQEAPEQTILTIKLPDGLLSVKVISA</sequence>
<evidence type="ECO:0000256" key="3">
    <source>
        <dbReference type="ARBA" id="ARBA00022801"/>
    </source>
</evidence>
<keyword evidence="4 5" id="KW-0269">Exonuclease</keyword>
<comment type="similarity">
    <text evidence="5 6">Belongs to the XseA family.</text>
</comment>